<sequence>MTAGESAALQLCILPFSLRTDCQSALYNRRPGRDDFLLLLAPRPPRRTD</sequence>
<evidence type="ECO:0000313" key="1">
    <source>
        <dbReference type="EMBL" id="QJW97953.1"/>
    </source>
</evidence>
<gene>
    <name evidence="1" type="ORF">FTUN_5533</name>
</gene>
<dbReference type="Proteomes" id="UP000503447">
    <property type="component" value="Chromosome"/>
</dbReference>
<proteinExistence type="predicted"/>
<protein>
    <submittedName>
        <fullName evidence="1">Uncharacterized protein</fullName>
    </submittedName>
</protein>
<reference evidence="2" key="1">
    <citation type="submission" date="2020-05" db="EMBL/GenBank/DDBJ databases">
        <title>Frigoriglobus tundricola gen. nov., sp. nov., a psychrotolerant cellulolytic planctomycete of the family Gemmataceae with two divergent copies of 16S rRNA gene.</title>
        <authorList>
            <person name="Kulichevskaya I.S."/>
            <person name="Ivanova A.A."/>
            <person name="Naumoff D.G."/>
            <person name="Beletsky A.V."/>
            <person name="Rijpstra W.I.C."/>
            <person name="Sinninghe Damste J.S."/>
            <person name="Mardanov A.V."/>
            <person name="Ravin N.V."/>
            <person name="Dedysh S.N."/>
        </authorList>
    </citation>
    <scope>NUCLEOTIDE SEQUENCE [LARGE SCALE GENOMIC DNA]</scope>
    <source>
        <strain evidence="2">PL17</strain>
    </source>
</reference>
<dbReference type="AlphaFoldDB" id="A0A6M5YXM3"/>
<evidence type="ECO:0000313" key="2">
    <source>
        <dbReference type="Proteomes" id="UP000503447"/>
    </source>
</evidence>
<keyword evidence="2" id="KW-1185">Reference proteome</keyword>
<organism evidence="1 2">
    <name type="scientific">Frigoriglobus tundricola</name>
    <dbReference type="NCBI Taxonomy" id="2774151"/>
    <lineage>
        <taxon>Bacteria</taxon>
        <taxon>Pseudomonadati</taxon>
        <taxon>Planctomycetota</taxon>
        <taxon>Planctomycetia</taxon>
        <taxon>Gemmatales</taxon>
        <taxon>Gemmataceae</taxon>
        <taxon>Frigoriglobus</taxon>
    </lineage>
</organism>
<dbReference type="KEGG" id="ftj:FTUN_5533"/>
<dbReference type="EMBL" id="CP053452">
    <property type="protein sequence ID" value="QJW97953.1"/>
    <property type="molecule type" value="Genomic_DNA"/>
</dbReference>
<accession>A0A6M5YXM3</accession>
<name>A0A6M5YXM3_9BACT</name>